<proteinExistence type="predicted"/>
<dbReference type="Pfam" id="PF00733">
    <property type="entry name" value="Asn_synthase"/>
    <property type="match status" value="1"/>
</dbReference>
<dbReference type="InterPro" id="IPR051786">
    <property type="entry name" value="ASN_synthetase/amidase"/>
</dbReference>
<comment type="caution">
    <text evidence="2">The sequence shown here is derived from an EMBL/GenBank/DDBJ whole genome shotgun (WGS) entry which is preliminary data.</text>
</comment>
<organism evidence="2 3">
    <name type="scientific">Candidatus Nitrosarchaeum limnium BG20</name>
    <dbReference type="NCBI Taxonomy" id="859192"/>
    <lineage>
        <taxon>Archaea</taxon>
        <taxon>Nitrososphaerota</taxon>
        <taxon>Nitrososphaeria</taxon>
        <taxon>Nitrosopumilales</taxon>
        <taxon>Nitrosopumilaceae</taxon>
        <taxon>Nitrosarchaeum</taxon>
    </lineage>
</organism>
<dbReference type="Proteomes" id="UP000014065">
    <property type="component" value="Unassembled WGS sequence"/>
</dbReference>
<dbReference type="PANTHER" id="PTHR43284">
    <property type="entry name" value="ASPARAGINE SYNTHETASE (GLUTAMINE-HYDROLYZING)"/>
    <property type="match status" value="1"/>
</dbReference>
<dbReference type="InterPro" id="IPR014729">
    <property type="entry name" value="Rossmann-like_a/b/a_fold"/>
</dbReference>
<dbReference type="GO" id="GO:0006529">
    <property type="term" value="P:asparagine biosynthetic process"/>
    <property type="evidence" value="ECO:0007669"/>
    <property type="project" value="InterPro"/>
</dbReference>
<protein>
    <submittedName>
        <fullName evidence="2">Asparagine synthase</fullName>
    </submittedName>
</protein>
<keyword evidence="3" id="KW-1185">Reference proteome</keyword>
<evidence type="ECO:0000313" key="3">
    <source>
        <dbReference type="Proteomes" id="UP000014065"/>
    </source>
</evidence>
<dbReference type="GO" id="GO:0004066">
    <property type="term" value="F:asparagine synthase (glutamine-hydrolyzing) activity"/>
    <property type="evidence" value="ECO:0007669"/>
    <property type="project" value="InterPro"/>
</dbReference>
<evidence type="ECO:0000259" key="1">
    <source>
        <dbReference type="Pfam" id="PF00733"/>
    </source>
</evidence>
<dbReference type="AlphaFoldDB" id="S2E752"/>
<dbReference type="GO" id="GO:0005829">
    <property type="term" value="C:cytosol"/>
    <property type="evidence" value="ECO:0007669"/>
    <property type="project" value="TreeGrafter"/>
</dbReference>
<dbReference type="PANTHER" id="PTHR43284:SF1">
    <property type="entry name" value="ASPARAGINE SYNTHETASE"/>
    <property type="match status" value="1"/>
</dbReference>
<name>S2E752_9ARCH</name>
<dbReference type="InterPro" id="IPR001962">
    <property type="entry name" value="Asn_synthase"/>
</dbReference>
<feature type="domain" description="Asparagine synthetase" evidence="1">
    <location>
        <begin position="6"/>
        <end position="286"/>
    </location>
</feature>
<evidence type="ECO:0000313" key="2">
    <source>
        <dbReference type="EMBL" id="EPA05301.1"/>
    </source>
</evidence>
<accession>S2E752</accession>
<reference evidence="2 3" key="1">
    <citation type="journal article" date="2012" name="J. Bacteriol.">
        <title>Genome Sequence of "Candidatus Nitrosoarchaeum limnia" BG20, a Low-Salinity Ammonia-Oxidizing Archaeon from the San Francisco Bay Estuary.</title>
        <authorList>
            <person name="Mosier A.C."/>
            <person name="Allen E.E."/>
            <person name="Kim M."/>
            <person name="Ferriera S."/>
            <person name="Francis C.A."/>
        </authorList>
    </citation>
    <scope>NUCLEOTIDE SEQUENCE [LARGE SCALE GENOMIC DNA]</scope>
    <source>
        <strain evidence="2 3">BG20</strain>
    </source>
</reference>
<gene>
    <name evidence="2" type="ORF">BG20_I0114</name>
</gene>
<dbReference type="PATRIC" id="fig|859192.6.peg.1390"/>
<dbReference type="CDD" id="cd01991">
    <property type="entry name" value="Asn_synthase_B_C"/>
    <property type="match status" value="1"/>
</dbReference>
<dbReference type="Gene3D" id="3.40.50.620">
    <property type="entry name" value="HUPs"/>
    <property type="match status" value="1"/>
</dbReference>
<dbReference type="SUPFAM" id="SSF52402">
    <property type="entry name" value="Adenine nucleotide alpha hydrolases-like"/>
    <property type="match status" value="1"/>
</dbReference>
<sequence length="302" mass="35571">MTKQKMPKKIADNLNTAHHIIEVENYFEELPKAISITKLPFWDIHWYYLAKYASSYSNAIISGDGGDELFGGYTFRYNSFLALINSKSTKREKTVSYLNCHNRDWIPEQEQLFGEKLHFNWEKIYTIIDEYFDNSLNALDQVFLADFNGKLLYNWLQLNPKINSFFNLQSISPFLDPKLINFTSHIPNEMKYDPTKKLGKLILRNILKEFNVEKFVIPKKQGFSVDTKSLWKNYGKKLCETFLVDGEIIKDKLINKNWIDDNIDKELDIRHVNKFYGLLALEIWHRLFISKNMAAAEKLTIK</sequence>
<dbReference type="EMBL" id="AHJG01000193">
    <property type="protein sequence ID" value="EPA05301.1"/>
    <property type="molecule type" value="Genomic_DNA"/>
</dbReference>